<keyword evidence="1" id="KW-0472">Membrane</keyword>
<keyword evidence="1" id="KW-1133">Transmembrane helix</keyword>
<keyword evidence="1" id="KW-0812">Transmembrane</keyword>
<accession>A0AAW2JJK7</accession>
<dbReference type="AlphaFoldDB" id="A0AAW2JJK7"/>
<protein>
    <submittedName>
        <fullName evidence="2">Uncharacterized protein</fullName>
    </submittedName>
</protein>
<dbReference type="EMBL" id="JACGWK010000825">
    <property type="protein sequence ID" value="KAL0294660.1"/>
    <property type="molecule type" value="Genomic_DNA"/>
</dbReference>
<reference evidence="2" key="2">
    <citation type="journal article" date="2024" name="Plant">
        <title>Genomic evolution and insights into agronomic trait innovations of Sesamum species.</title>
        <authorList>
            <person name="Miao H."/>
            <person name="Wang L."/>
            <person name="Qu L."/>
            <person name="Liu H."/>
            <person name="Sun Y."/>
            <person name="Le M."/>
            <person name="Wang Q."/>
            <person name="Wei S."/>
            <person name="Zheng Y."/>
            <person name="Lin W."/>
            <person name="Duan Y."/>
            <person name="Cao H."/>
            <person name="Xiong S."/>
            <person name="Wang X."/>
            <person name="Wei L."/>
            <person name="Li C."/>
            <person name="Ma Q."/>
            <person name="Ju M."/>
            <person name="Zhao R."/>
            <person name="Li G."/>
            <person name="Mu C."/>
            <person name="Tian Q."/>
            <person name="Mei H."/>
            <person name="Zhang T."/>
            <person name="Gao T."/>
            <person name="Zhang H."/>
        </authorList>
    </citation>
    <scope>NUCLEOTIDE SEQUENCE</scope>
    <source>
        <strain evidence="2">G01</strain>
    </source>
</reference>
<reference evidence="2" key="1">
    <citation type="submission" date="2020-06" db="EMBL/GenBank/DDBJ databases">
        <authorList>
            <person name="Li T."/>
            <person name="Hu X."/>
            <person name="Zhang T."/>
            <person name="Song X."/>
            <person name="Zhang H."/>
            <person name="Dai N."/>
            <person name="Sheng W."/>
            <person name="Hou X."/>
            <person name="Wei L."/>
        </authorList>
    </citation>
    <scope>NUCLEOTIDE SEQUENCE</scope>
    <source>
        <strain evidence="2">G01</strain>
        <tissue evidence="2">Leaf</tissue>
    </source>
</reference>
<evidence type="ECO:0000313" key="2">
    <source>
        <dbReference type="EMBL" id="KAL0294660.1"/>
    </source>
</evidence>
<evidence type="ECO:0000256" key="1">
    <source>
        <dbReference type="SAM" id="Phobius"/>
    </source>
</evidence>
<gene>
    <name evidence="2" type="ORF">Sangu_2516900</name>
</gene>
<feature type="transmembrane region" description="Helical" evidence="1">
    <location>
        <begin position="12"/>
        <end position="32"/>
    </location>
</feature>
<organism evidence="2">
    <name type="scientific">Sesamum angustifolium</name>
    <dbReference type="NCBI Taxonomy" id="2727405"/>
    <lineage>
        <taxon>Eukaryota</taxon>
        <taxon>Viridiplantae</taxon>
        <taxon>Streptophyta</taxon>
        <taxon>Embryophyta</taxon>
        <taxon>Tracheophyta</taxon>
        <taxon>Spermatophyta</taxon>
        <taxon>Magnoliopsida</taxon>
        <taxon>eudicotyledons</taxon>
        <taxon>Gunneridae</taxon>
        <taxon>Pentapetalae</taxon>
        <taxon>asterids</taxon>
        <taxon>lamiids</taxon>
        <taxon>Lamiales</taxon>
        <taxon>Pedaliaceae</taxon>
        <taxon>Sesamum</taxon>
    </lineage>
</organism>
<name>A0AAW2JJK7_9LAMI</name>
<sequence length="61" mass="6746">MDIVSCARTNLARAILTCSFSVAILNVAFYTFDDRFDGIGHILNGEHEYNGYAQMARDSLG</sequence>
<comment type="caution">
    <text evidence="2">The sequence shown here is derived from an EMBL/GenBank/DDBJ whole genome shotgun (WGS) entry which is preliminary data.</text>
</comment>
<proteinExistence type="predicted"/>